<name>A0A549TA38_9HYPH</name>
<protein>
    <submittedName>
        <fullName evidence="6">Sugar ABC transporter substrate-binding protein</fullName>
    </submittedName>
</protein>
<dbReference type="GO" id="GO:0030313">
    <property type="term" value="C:cell envelope"/>
    <property type="evidence" value="ECO:0007669"/>
    <property type="project" value="UniProtKB-SubCell"/>
</dbReference>
<dbReference type="EMBL" id="VJMG01000029">
    <property type="protein sequence ID" value="TRL38715.1"/>
    <property type="molecule type" value="Genomic_DNA"/>
</dbReference>
<dbReference type="AlphaFoldDB" id="A0A549TA38"/>
<evidence type="ECO:0000313" key="7">
    <source>
        <dbReference type="Proteomes" id="UP000316801"/>
    </source>
</evidence>
<dbReference type="CDD" id="cd01536">
    <property type="entry name" value="PBP1_ABC_sugar_binding-like"/>
    <property type="match status" value="1"/>
</dbReference>
<comment type="similarity">
    <text evidence="2">Belongs to the bacterial solute-binding protein 2 family.</text>
</comment>
<dbReference type="SUPFAM" id="SSF53822">
    <property type="entry name" value="Periplasmic binding protein-like I"/>
    <property type="match status" value="1"/>
</dbReference>
<dbReference type="GO" id="GO:0030246">
    <property type="term" value="F:carbohydrate binding"/>
    <property type="evidence" value="ECO:0007669"/>
    <property type="project" value="UniProtKB-ARBA"/>
</dbReference>
<dbReference type="InterPro" id="IPR028082">
    <property type="entry name" value="Peripla_BP_I"/>
</dbReference>
<dbReference type="PANTHER" id="PTHR46847:SF1">
    <property type="entry name" value="D-ALLOSE-BINDING PERIPLASMIC PROTEIN-RELATED"/>
    <property type="match status" value="1"/>
</dbReference>
<dbReference type="PANTHER" id="PTHR46847">
    <property type="entry name" value="D-ALLOSE-BINDING PERIPLASMIC PROTEIN-RELATED"/>
    <property type="match status" value="1"/>
</dbReference>
<gene>
    <name evidence="6" type="ORF">FNA46_12080</name>
</gene>
<keyword evidence="3 4" id="KW-0732">Signal</keyword>
<accession>A0A549TA38</accession>
<feature type="chain" id="PRO_5021783456" evidence="4">
    <location>
        <begin position="27"/>
        <end position="369"/>
    </location>
</feature>
<evidence type="ECO:0000259" key="5">
    <source>
        <dbReference type="Pfam" id="PF13407"/>
    </source>
</evidence>
<dbReference type="Pfam" id="PF13407">
    <property type="entry name" value="Peripla_BP_4"/>
    <property type="match status" value="1"/>
</dbReference>
<evidence type="ECO:0000313" key="6">
    <source>
        <dbReference type="EMBL" id="TRL38715.1"/>
    </source>
</evidence>
<keyword evidence="7" id="KW-1185">Reference proteome</keyword>
<evidence type="ECO:0000256" key="2">
    <source>
        <dbReference type="ARBA" id="ARBA00007639"/>
    </source>
</evidence>
<organism evidence="6 7">
    <name type="scientific">Rhizobium straminoryzae</name>
    <dbReference type="NCBI Taxonomy" id="1387186"/>
    <lineage>
        <taxon>Bacteria</taxon>
        <taxon>Pseudomonadati</taxon>
        <taxon>Pseudomonadota</taxon>
        <taxon>Alphaproteobacteria</taxon>
        <taxon>Hyphomicrobiales</taxon>
        <taxon>Rhizobiaceae</taxon>
        <taxon>Rhizobium/Agrobacterium group</taxon>
        <taxon>Rhizobium</taxon>
    </lineage>
</organism>
<proteinExistence type="inferred from homology"/>
<sequence length="369" mass="39681">MSKMRQFLLTSLFAATASLLAAQPGAADPMSDAKAIVADHETMPVFTPPGDAFDAKACMAGKKVLSIPISMTIPFNVELQKGMAAAAKEVGFTYTTWDNQLKVDQWIQGVSQAISQKYDALDIAGGLNPEVLGPQLAEARAAGLKISTTHLYDVTQDQFKGVDYSAKVDFSGAGKLLAAWAYVKTGGKPNVLIIGSSDVLPSIPFVKSIQAELKALCPECKQKHLDVPVSEWATKIQPGVQSALLADPTINYILPIYDSMSQFVVPALRITGSEGAVKIASFNGTPFVLDMVRENHVQMDIGESLGWAGYAAIDNIMRMMCGLPSAAKLNVPLLIFDERNIKTAGIPANFNDGYGDAHLEGFRKLWKLK</sequence>
<dbReference type="Proteomes" id="UP000316801">
    <property type="component" value="Unassembled WGS sequence"/>
</dbReference>
<comment type="subcellular location">
    <subcellularLocation>
        <location evidence="1">Cell envelope</location>
    </subcellularLocation>
</comment>
<feature type="signal peptide" evidence="4">
    <location>
        <begin position="1"/>
        <end position="26"/>
    </location>
</feature>
<dbReference type="InterPro" id="IPR025997">
    <property type="entry name" value="SBP_2_dom"/>
</dbReference>
<feature type="domain" description="Periplasmic binding protein" evidence="5">
    <location>
        <begin position="68"/>
        <end position="322"/>
    </location>
</feature>
<comment type="caution">
    <text evidence="6">The sequence shown here is derived from an EMBL/GenBank/DDBJ whole genome shotgun (WGS) entry which is preliminary data.</text>
</comment>
<evidence type="ECO:0000256" key="3">
    <source>
        <dbReference type="ARBA" id="ARBA00022729"/>
    </source>
</evidence>
<dbReference type="Gene3D" id="3.40.50.2300">
    <property type="match status" value="2"/>
</dbReference>
<evidence type="ECO:0000256" key="1">
    <source>
        <dbReference type="ARBA" id="ARBA00004196"/>
    </source>
</evidence>
<evidence type="ECO:0000256" key="4">
    <source>
        <dbReference type="SAM" id="SignalP"/>
    </source>
</evidence>
<reference evidence="6 7" key="1">
    <citation type="submission" date="2019-07" db="EMBL/GenBank/DDBJ databases">
        <title>Ln-dependent methylotrophs.</title>
        <authorList>
            <person name="Tani A."/>
        </authorList>
    </citation>
    <scope>NUCLEOTIDE SEQUENCE [LARGE SCALE GENOMIC DNA]</scope>
    <source>
        <strain evidence="6 7">SM12</strain>
    </source>
</reference>